<comment type="caution">
    <text evidence="1">The sequence shown here is derived from an EMBL/GenBank/DDBJ whole genome shotgun (WGS) entry which is preliminary data.</text>
</comment>
<dbReference type="EMBL" id="LWQT01000058">
    <property type="protein sequence ID" value="OAN49810.1"/>
    <property type="molecule type" value="Genomic_DNA"/>
</dbReference>
<name>A0A178MM34_9PROT</name>
<dbReference type="PANTHER" id="PTHR36508:SF1">
    <property type="entry name" value="PROTEIN SLYX"/>
    <property type="match status" value="1"/>
</dbReference>
<sequence>MTDDDRLIALEIRLAHFERMAEDLSDMLVEQGRQIDLQAAQIKRLRERIVELAQGGERSPQDDQPPPHY</sequence>
<dbReference type="PANTHER" id="PTHR36508">
    <property type="entry name" value="PROTEIN SLYX"/>
    <property type="match status" value="1"/>
</dbReference>
<reference evidence="1 2" key="1">
    <citation type="submission" date="2016-04" db="EMBL/GenBank/DDBJ databases">
        <title>Draft genome sequence of freshwater magnetotactic bacteria Magnetospirillum marisnigri SP-1 and Magnetospirillum moscoviense BB-1.</title>
        <authorList>
            <person name="Koziaeva V."/>
            <person name="Dziuba M.V."/>
            <person name="Ivanov T.M."/>
            <person name="Kuznetsov B."/>
            <person name="Grouzdev D.S."/>
        </authorList>
    </citation>
    <scope>NUCLEOTIDE SEQUENCE [LARGE SCALE GENOMIC DNA]</scope>
    <source>
        <strain evidence="1 2">SP-1</strain>
    </source>
</reference>
<dbReference type="OrthoDB" id="7306611at2"/>
<evidence type="ECO:0000313" key="2">
    <source>
        <dbReference type="Proteomes" id="UP000078428"/>
    </source>
</evidence>
<dbReference type="STRING" id="1285242.A6A04_18740"/>
<keyword evidence="2" id="KW-1185">Reference proteome</keyword>
<organism evidence="1 2">
    <name type="scientific">Paramagnetospirillum marisnigri</name>
    <dbReference type="NCBI Taxonomy" id="1285242"/>
    <lineage>
        <taxon>Bacteria</taxon>
        <taxon>Pseudomonadati</taxon>
        <taxon>Pseudomonadota</taxon>
        <taxon>Alphaproteobacteria</taxon>
        <taxon>Rhodospirillales</taxon>
        <taxon>Magnetospirillaceae</taxon>
        <taxon>Paramagnetospirillum</taxon>
    </lineage>
</organism>
<dbReference type="AlphaFoldDB" id="A0A178MM34"/>
<gene>
    <name evidence="1" type="ORF">A6A04_18740</name>
</gene>
<dbReference type="RefSeq" id="WP_068493114.1">
    <property type="nucleotide sequence ID" value="NZ_LWQT01000058.1"/>
</dbReference>
<proteinExistence type="predicted"/>
<protein>
    <submittedName>
        <fullName evidence="1">SlyX protein</fullName>
    </submittedName>
</protein>
<accession>A0A178MM34</accession>
<dbReference type="Proteomes" id="UP000078428">
    <property type="component" value="Unassembled WGS sequence"/>
</dbReference>
<dbReference type="Pfam" id="PF04102">
    <property type="entry name" value="SlyX"/>
    <property type="match status" value="1"/>
</dbReference>
<dbReference type="InterPro" id="IPR007236">
    <property type="entry name" value="SlyX"/>
</dbReference>
<evidence type="ECO:0000313" key="1">
    <source>
        <dbReference type="EMBL" id="OAN49810.1"/>
    </source>
</evidence>